<dbReference type="AlphaFoldDB" id="A0A820GBD8"/>
<evidence type="ECO:0000313" key="2">
    <source>
        <dbReference type="Proteomes" id="UP000663823"/>
    </source>
</evidence>
<dbReference type="EMBL" id="CAJOAX010039171">
    <property type="protein sequence ID" value="CAF4275278.1"/>
    <property type="molecule type" value="Genomic_DNA"/>
</dbReference>
<feature type="non-terminal residue" evidence="1">
    <location>
        <position position="1"/>
    </location>
</feature>
<proteinExistence type="predicted"/>
<reference evidence="1" key="1">
    <citation type="submission" date="2021-02" db="EMBL/GenBank/DDBJ databases">
        <authorList>
            <person name="Nowell W R."/>
        </authorList>
    </citation>
    <scope>NUCLEOTIDE SEQUENCE</scope>
</reference>
<evidence type="ECO:0000313" key="1">
    <source>
        <dbReference type="EMBL" id="CAF4275278.1"/>
    </source>
</evidence>
<accession>A0A820GBD8</accession>
<sequence length="55" mass="5779">GGYYCQPSSTYCAGGSFNGSGFCDRTPCPSGYCCVYDNYPLNPAPFLCLNCLSSG</sequence>
<comment type="caution">
    <text evidence="1">The sequence shown here is derived from an EMBL/GenBank/DDBJ whole genome shotgun (WGS) entry which is preliminary data.</text>
</comment>
<gene>
    <name evidence="1" type="ORF">OTI717_LOCUS41243</name>
</gene>
<organism evidence="1 2">
    <name type="scientific">Rotaria sordida</name>
    <dbReference type="NCBI Taxonomy" id="392033"/>
    <lineage>
        <taxon>Eukaryota</taxon>
        <taxon>Metazoa</taxon>
        <taxon>Spiralia</taxon>
        <taxon>Gnathifera</taxon>
        <taxon>Rotifera</taxon>
        <taxon>Eurotatoria</taxon>
        <taxon>Bdelloidea</taxon>
        <taxon>Philodinida</taxon>
        <taxon>Philodinidae</taxon>
        <taxon>Rotaria</taxon>
    </lineage>
</organism>
<dbReference type="Proteomes" id="UP000663823">
    <property type="component" value="Unassembled WGS sequence"/>
</dbReference>
<name>A0A820GBD8_9BILA</name>
<protein>
    <submittedName>
        <fullName evidence="1">Uncharacterized protein</fullName>
    </submittedName>
</protein>